<dbReference type="OrthoDB" id="6038787at2759"/>
<evidence type="ECO:0000313" key="2">
    <source>
        <dbReference type="Proteomes" id="UP000828390"/>
    </source>
</evidence>
<comment type="caution">
    <text evidence="1">The sequence shown here is derived from an EMBL/GenBank/DDBJ whole genome shotgun (WGS) entry which is preliminary data.</text>
</comment>
<proteinExistence type="predicted"/>
<accession>A0A9D4MK15</accession>
<dbReference type="Proteomes" id="UP000828390">
    <property type="component" value="Unassembled WGS sequence"/>
</dbReference>
<reference evidence="1" key="1">
    <citation type="journal article" date="2019" name="bioRxiv">
        <title>The Genome of the Zebra Mussel, Dreissena polymorpha: A Resource for Invasive Species Research.</title>
        <authorList>
            <person name="McCartney M.A."/>
            <person name="Auch B."/>
            <person name="Kono T."/>
            <person name="Mallez S."/>
            <person name="Zhang Y."/>
            <person name="Obille A."/>
            <person name="Becker A."/>
            <person name="Abrahante J.E."/>
            <person name="Garbe J."/>
            <person name="Badalamenti J.P."/>
            <person name="Herman A."/>
            <person name="Mangelson H."/>
            <person name="Liachko I."/>
            <person name="Sullivan S."/>
            <person name="Sone E.D."/>
            <person name="Koren S."/>
            <person name="Silverstein K.A.T."/>
            <person name="Beckman K.B."/>
            <person name="Gohl D.M."/>
        </authorList>
    </citation>
    <scope>NUCLEOTIDE SEQUENCE</scope>
    <source>
        <strain evidence="1">Duluth1</strain>
        <tissue evidence="1">Whole animal</tissue>
    </source>
</reference>
<keyword evidence="2" id="KW-1185">Reference proteome</keyword>
<gene>
    <name evidence="1" type="ORF">DPMN_001296</name>
</gene>
<sequence length="185" mass="22014">MSQASTLFFNGTQTKAPYWVNNPPNVPKYPSSQEMFRFDRPDKFTAKTGRQSYQHWTDKWYDSGYPTLRREELPKVADRQEPCSQPWQYNLGTSAVEKWDKQNKDWPIHKRFSNQGLPPTETQRARGMNRLSIPRNDNLYPFTSYMTTTYRRPVYSIMGPMQREPAYGVTHQHNRHGNMPFEDYY</sequence>
<evidence type="ECO:0000313" key="1">
    <source>
        <dbReference type="EMBL" id="KAH3877429.1"/>
    </source>
</evidence>
<dbReference type="EMBL" id="JAIWYP010000001">
    <property type="protein sequence ID" value="KAH3877429.1"/>
    <property type="molecule type" value="Genomic_DNA"/>
</dbReference>
<reference evidence="1" key="2">
    <citation type="submission" date="2020-11" db="EMBL/GenBank/DDBJ databases">
        <authorList>
            <person name="McCartney M.A."/>
            <person name="Auch B."/>
            <person name="Kono T."/>
            <person name="Mallez S."/>
            <person name="Becker A."/>
            <person name="Gohl D.M."/>
            <person name="Silverstein K.A.T."/>
            <person name="Koren S."/>
            <person name="Bechman K.B."/>
            <person name="Herman A."/>
            <person name="Abrahante J.E."/>
            <person name="Garbe J."/>
        </authorList>
    </citation>
    <scope>NUCLEOTIDE SEQUENCE</scope>
    <source>
        <strain evidence="1">Duluth1</strain>
        <tissue evidence="1">Whole animal</tissue>
    </source>
</reference>
<name>A0A9D4MK15_DREPO</name>
<dbReference type="AlphaFoldDB" id="A0A9D4MK15"/>
<protein>
    <submittedName>
        <fullName evidence="1">Uncharacterized protein</fullName>
    </submittedName>
</protein>
<organism evidence="1 2">
    <name type="scientific">Dreissena polymorpha</name>
    <name type="common">Zebra mussel</name>
    <name type="synonym">Mytilus polymorpha</name>
    <dbReference type="NCBI Taxonomy" id="45954"/>
    <lineage>
        <taxon>Eukaryota</taxon>
        <taxon>Metazoa</taxon>
        <taxon>Spiralia</taxon>
        <taxon>Lophotrochozoa</taxon>
        <taxon>Mollusca</taxon>
        <taxon>Bivalvia</taxon>
        <taxon>Autobranchia</taxon>
        <taxon>Heteroconchia</taxon>
        <taxon>Euheterodonta</taxon>
        <taxon>Imparidentia</taxon>
        <taxon>Neoheterodontei</taxon>
        <taxon>Myida</taxon>
        <taxon>Dreissenoidea</taxon>
        <taxon>Dreissenidae</taxon>
        <taxon>Dreissena</taxon>
    </lineage>
</organism>